<dbReference type="InterPro" id="IPR015300">
    <property type="entry name" value="DNA-bd_pseudobarrel_sf"/>
</dbReference>
<sequence>PTCCTVTNFKPAFDINKGSAAKLLFLNLHSKASFGNCRHALASTPTTTKLQQSRCAFGASSTSTLGRRDLFRFRSSPFTQEQLFDMVLTPFDVGKLNHLVIPKQHVEKALSPVD</sequence>
<keyword evidence="7" id="KW-1185">Reference proteome</keyword>
<accession>A0A843U5C7</accession>
<organism evidence="6 7">
    <name type="scientific">Colocasia esculenta</name>
    <name type="common">Wild taro</name>
    <name type="synonym">Arum esculentum</name>
    <dbReference type="NCBI Taxonomy" id="4460"/>
    <lineage>
        <taxon>Eukaryota</taxon>
        <taxon>Viridiplantae</taxon>
        <taxon>Streptophyta</taxon>
        <taxon>Embryophyta</taxon>
        <taxon>Tracheophyta</taxon>
        <taxon>Spermatophyta</taxon>
        <taxon>Magnoliopsida</taxon>
        <taxon>Liliopsida</taxon>
        <taxon>Araceae</taxon>
        <taxon>Aroideae</taxon>
        <taxon>Colocasieae</taxon>
        <taxon>Colocasia</taxon>
    </lineage>
</organism>
<evidence type="ECO:0000256" key="3">
    <source>
        <dbReference type="ARBA" id="ARBA00023125"/>
    </source>
</evidence>
<keyword evidence="4" id="KW-0804">Transcription</keyword>
<name>A0A843U5C7_COLES</name>
<evidence type="ECO:0000256" key="2">
    <source>
        <dbReference type="ARBA" id="ARBA00023015"/>
    </source>
</evidence>
<evidence type="ECO:0000256" key="1">
    <source>
        <dbReference type="ARBA" id="ARBA00004123"/>
    </source>
</evidence>
<keyword evidence="2" id="KW-0805">Transcription regulation</keyword>
<evidence type="ECO:0000256" key="4">
    <source>
        <dbReference type="ARBA" id="ARBA00023163"/>
    </source>
</evidence>
<dbReference type="Gene3D" id="2.40.330.10">
    <property type="entry name" value="DNA-binding pseudobarrel domain"/>
    <property type="match status" value="1"/>
</dbReference>
<dbReference type="OrthoDB" id="1745558at2759"/>
<dbReference type="EMBL" id="NMUH01000351">
    <property type="protein sequence ID" value="MQL77486.1"/>
    <property type="molecule type" value="Genomic_DNA"/>
</dbReference>
<protein>
    <submittedName>
        <fullName evidence="6">Uncharacterized protein</fullName>
    </submittedName>
</protein>
<comment type="subcellular location">
    <subcellularLocation>
        <location evidence="1">Nucleus</location>
    </subcellularLocation>
</comment>
<feature type="non-terminal residue" evidence="6">
    <location>
        <position position="1"/>
    </location>
</feature>
<gene>
    <name evidence="6" type="ORF">Taro_009880</name>
</gene>
<keyword evidence="3" id="KW-0238">DNA-binding</keyword>
<evidence type="ECO:0000313" key="6">
    <source>
        <dbReference type="EMBL" id="MQL77486.1"/>
    </source>
</evidence>
<evidence type="ECO:0000256" key="5">
    <source>
        <dbReference type="ARBA" id="ARBA00023242"/>
    </source>
</evidence>
<dbReference type="Proteomes" id="UP000652761">
    <property type="component" value="Unassembled WGS sequence"/>
</dbReference>
<comment type="caution">
    <text evidence="6">The sequence shown here is derived from an EMBL/GenBank/DDBJ whole genome shotgun (WGS) entry which is preliminary data.</text>
</comment>
<dbReference type="GO" id="GO:0005634">
    <property type="term" value="C:nucleus"/>
    <property type="evidence" value="ECO:0007669"/>
    <property type="project" value="UniProtKB-SubCell"/>
</dbReference>
<reference evidence="6" key="1">
    <citation type="submission" date="2017-07" db="EMBL/GenBank/DDBJ databases">
        <title>Taro Niue Genome Assembly and Annotation.</title>
        <authorList>
            <person name="Atibalentja N."/>
            <person name="Keating K."/>
            <person name="Fields C.J."/>
        </authorList>
    </citation>
    <scope>NUCLEOTIDE SEQUENCE</scope>
    <source>
        <strain evidence="6">Niue_2</strain>
        <tissue evidence="6">Leaf</tissue>
    </source>
</reference>
<keyword evidence="5" id="KW-0539">Nucleus</keyword>
<proteinExistence type="predicted"/>
<dbReference type="AlphaFoldDB" id="A0A843U5C7"/>
<evidence type="ECO:0000313" key="7">
    <source>
        <dbReference type="Proteomes" id="UP000652761"/>
    </source>
</evidence>
<dbReference type="GO" id="GO:0003677">
    <property type="term" value="F:DNA binding"/>
    <property type="evidence" value="ECO:0007669"/>
    <property type="project" value="UniProtKB-KW"/>
</dbReference>